<reference evidence="2" key="1">
    <citation type="journal article" date="2023" name="IScience">
        <title>Live-bearing cockroach genome reveals convergent evolutionary mechanisms linked to viviparity in insects and beyond.</title>
        <authorList>
            <person name="Fouks B."/>
            <person name="Harrison M.C."/>
            <person name="Mikhailova A.A."/>
            <person name="Marchal E."/>
            <person name="English S."/>
            <person name="Carruthers M."/>
            <person name="Jennings E.C."/>
            <person name="Chiamaka E.L."/>
            <person name="Frigard R.A."/>
            <person name="Pippel M."/>
            <person name="Attardo G.M."/>
            <person name="Benoit J.B."/>
            <person name="Bornberg-Bauer E."/>
            <person name="Tobe S.S."/>
        </authorList>
    </citation>
    <scope>NUCLEOTIDE SEQUENCE</scope>
    <source>
        <strain evidence="2">Stay&amp;Tobe</strain>
    </source>
</reference>
<accession>A0AAD7ZH90</accession>
<keyword evidence="1" id="KW-0812">Transmembrane</keyword>
<dbReference type="EMBL" id="JASPKZ010008370">
    <property type="protein sequence ID" value="KAJ9579893.1"/>
    <property type="molecule type" value="Genomic_DNA"/>
</dbReference>
<feature type="non-terminal residue" evidence="2">
    <location>
        <position position="1"/>
    </location>
</feature>
<name>A0AAD7ZH90_DIPPU</name>
<keyword evidence="1" id="KW-1133">Transmembrane helix</keyword>
<dbReference type="Proteomes" id="UP001233999">
    <property type="component" value="Unassembled WGS sequence"/>
</dbReference>
<comment type="caution">
    <text evidence="2">The sequence shown here is derived from an EMBL/GenBank/DDBJ whole genome shotgun (WGS) entry which is preliminary data.</text>
</comment>
<feature type="transmembrane region" description="Helical" evidence="1">
    <location>
        <begin position="24"/>
        <end position="44"/>
    </location>
</feature>
<gene>
    <name evidence="2" type="ORF">L9F63_004453</name>
</gene>
<reference evidence="2" key="2">
    <citation type="submission" date="2023-05" db="EMBL/GenBank/DDBJ databases">
        <authorList>
            <person name="Fouks B."/>
        </authorList>
    </citation>
    <scope>NUCLEOTIDE SEQUENCE</scope>
    <source>
        <strain evidence="2">Stay&amp;Tobe</strain>
        <tissue evidence="2">Testes</tissue>
    </source>
</reference>
<protein>
    <submittedName>
        <fullName evidence="2">Uncharacterized protein</fullName>
    </submittedName>
</protein>
<organism evidence="2 3">
    <name type="scientific">Diploptera punctata</name>
    <name type="common">Pacific beetle cockroach</name>
    <dbReference type="NCBI Taxonomy" id="6984"/>
    <lineage>
        <taxon>Eukaryota</taxon>
        <taxon>Metazoa</taxon>
        <taxon>Ecdysozoa</taxon>
        <taxon>Arthropoda</taxon>
        <taxon>Hexapoda</taxon>
        <taxon>Insecta</taxon>
        <taxon>Pterygota</taxon>
        <taxon>Neoptera</taxon>
        <taxon>Polyneoptera</taxon>
        <taxon>Dictyoptera</taxon>
        <taxon>Blattodea</taxon>
        <taxon>Blaberoidea</taxon>
        <taxon>Blaberidae</taxon>
        <taxon>Diplopterinae</taxon>
        <taxon>Diploptera</taxon>
    </lineage>
</organism>
<dbReference type="AlphaFoldDB" id="A0AAD7ZH90"/>
<sequence>RQINSLNNGIMTDNCVAPAPSPGWFSSLTVLVCLFLCVLIRNMLTGHKVKTIIP</sequence>
<evidence type="ECO:0000313" key="2">
    <source>
        <dbReference type="EMBL" id="KAJ9579893.1"/>
    </source>
</evidence>
<evidence type="ECO:0000313" key="3">
    <source>
        <dbReference type="Proteomes" id="UP001233999"/>
    </source>
</evidence>
<keyword evidence="1" id="KW-0472">Membrane</keyword>
<keyword evidence="3" id="KW-1185">Reference proteome</keyword>
<proteinExistence type="predicted"/>
<feature type="non-terminal residue" evidence="2">
    <location>
        <position position="54"/>
    </location>
</feature>
<evidence type="ECO:0000256" key="1">
    <source>
        <dbReference type="SAM" id="Phobius"/>
    </source>
</evidence>